<evidence type="ECO:0000256" key="4">
    <source>
        <dbReference type="SAM" id="SignalP"/>
    </source>
</evidence>
<dbReference type="Proteomes" id="UP000537260">
    <property type="component" value="Unassembled WGS sequence"/>
</dbReference>
<gene>
    <name evidence="5" type="ORF">HNR05_000354</name>
</gene>
<evidence type="ECO:0000256" key="3">
    <source>
        <dbReference type="ARBA" id="ARBA00022729"/>
    </source>
</evidence>
<keyword evidence="6" id="KW-1185">Reference proteome</keyword>
<dbReference type="RefSeq" id="WP_179577449.1">
    <property type="nucleotide sequence ID" value="NZ_JACCFM010000001.1"/>
</dbReference>
<evidence type="ECO:0000313" key="6">
    <source>
        <dbReference type="Proteomes" id="UP000537260"/>
    </source>
</evidence>
<dbReference type="InterPro" id="IPR050490">
    <property type="entry name" value="Bact_solute-bd_prot1"/>
</dbReference>
<dbReference type="Gene3D" id="3.40.190.10">
    <property type="entry name" value="Periplasmic binding protein-like II"/>
    <property type="match status" value="2"/>
</dbReference>
<dbReference type="InterPro" id="IPR006059">
    <property type="entry name" value="SBP"/>
</dbReference>
<dbReference type="PANTHER" id="PTHR43649">
    <property type="entry name" value="ARABINOSE-BINDING PROTEIN-RELATED"/>
    <property type="match status" value="1"/>
</dbReference>
<dbReference type="Pfam" id="PF13416">
    <property type="entry name" value="SBP_bac_8"/>
    <property type="match status" value="1"/>
</dbReference>
<reference evidence="5 6" key="1">
    <citation type="submission" date="2020-07" db="EMBL/GenBank/DDBJ databases">
        <title>Sequencing the genomes of 1000 actinobacteria strains.</title>
        <authorList>
            <person name="Klenk H.-P."/>
        </authorList>
    </citation>
    <scope>NUCLEOTIDE SEQUENCE [LARGE SCALE GENOMIC DNA]</scope>
    <source>
        <strain evidence="5 6">LI1</strain>
    </source>
</reference>
<feature type="chain" id="PRO_5031449563" evidence="4">
    <location>
        <begin position="31"/>
        <end position="416"/>
    </location>
</feature>
<name>A0A7Z0J560_9MICO</name>
<comment type="caution">
    <text evidence="5">The sequence shown here is derived from an EMBL/GenBank/DDBJ whole genome shotgun (WGS) entry which is preliminary data.</text>
</comment>
<keyword evidence="3 4" id="KW-0732">Signal</keyword>
<evidence type="ECO:0000256" key="1">
    <source>
        <dbReference type="ARBA" id="ARBA00008520"/>
    </source>
</evidence>
<comment type="similarity">
    <text evidence="1">Belongs to the bacterial solute-binding protein 1 family.</text>
</comment>
<dbReference type="SUPFAM" id="SSF53850">
    <property type="entry name" value="Periplasmic binding protein-like II"/>
    <property type="match status" value="1"/>
</dbReference>
<evidence type="ECO:0000256" key="2">
    <source>
        <dbReference type="ARBA" id="ARBA00022448"/>
    </source>
</evidence>
<dbReference type="GO" id="GO:0055085">
    <property type="term" value="P:transmembrane transport"/>
    <property type="evidence" value="ECO:0007669"/>
    <property type="project" value="InterPro"/>
</dbReference>
<dbReference type="PANTHER" id="PTHR43649:SF14">
    <property type="entry name" value="BLR3389 PROTEIN"/>
    <property type="match status" value="1"/>
</dbReference>
<organism evidence="5 6">
    <name type="scientific">Glaciibacter psychrotolerans</name>
    <dbReference type="NCBI Taxonomy" id="670054"/>
    <lineage>
        <taxon>Bacteria</taxon>
        <taxon>Bacillati</taxon>
        <taxon>Actinomycetota</taxon>
        <taxon>Actinomycetes</taxon>
        <taxon>Micrococcales</taxon>
        <taxon>Microbacteriaceae</taxon>
        <taxon>Glaciibacter</taxon>
    </lineage>
</organism>
<dbReference type="AlphaFoldDB" id="A0A7Z0J560"/>
<proteinExistence type="inferred from homology"/>
<dbReference type="PROSITE" id="PS51257">
    <property type="entry name" value="PROKAR_LIPOPROTEIN"/>
    <property type="match status" value="1"/>
</dbReference>
<keyword evidence="2" id="KW-0813">Transport</keyword>
<feature type="signal peptide" evidence="4">
    <location>
        <begin position="1"/>
        <end position="30"/>
    </location>
</feature>
<dbReference type="InterPro" id="IPR006061">
    <property type="entry name" value="SBP_1_CS"/>
</dbReference>
<dbReference type="EMBL" id="JACCFM010000001">
    <property type="protein sequence ID" value="NYJ18563.1"/>
    <property type="molecule type" value="Genomic_DNA"/>
</dbReference>
<sequence>MKRTRLTAGLSAGLLAVSLAACSSNPGAPAAGTADDPRQLSFYMDKAGWQESFDDMNTVSRAEGAVLDVVTAPGSDAAAYDSFVKQALQTKEKPDLFTWHTGGQLKALVEQGVVAETSDIWAKAEAAGYVPKGLKDNYTFDGKQYCVPLNVVYWGVYYNKHVFAEHGVEVPTTYQELMSASATLKAAGVTPFFQMNFIFEFAMFQALLAGESPDVYAGLADGTSSFTDPAVLSAGAEWQRLFDEGYFTDPGLQTDPQTLLSTGEVAMEYLGTFMTGQLNSIDQVSGEDYGVFIFPSMNADAEQQLVLESGPLCVSKGAANEAAALEYSAWWMSDTAQQAWADSRGDVSFNPNVTVNDPELQGIVDALGKARIQQRFQEMVPLSVYNRSTEVFGEFVTNGGDLTPGLQSLQDVADAG</sequence>
<evidence type="ECO:0000313" key="5">
    <source>
        <dbReference type="EMBL" id="NYJ18563.1"/>
    </source>
</evidence>
<dbReference type="PROSITE" id="PS01037">
    <property type="entry name" value="SBP_BACTERIAL_1"/>
    <property type="match status" value="1"/>
</dbReference>
<protein>
    <submittedName>
        <fullName evidence="5">ABC-type glycerol-3-phosphate transport system substrate-binding protein</fullName>
    </submittedName>
</protein>
<accession>A0A7Z0J560</accession>